<gene>
    <name evidence="1" type="ORF">S01H4_49320</name>
</gene>
<evidence type="ECO:0000313" key="1">
    <source>
        <dbReference type="EMBL" id="GAG98535.1"/>
    </source>
</evidence>
<proteinExistence type="predicted"/>
<reference evidence="1" key="1">
    <citation type="journal article" date="2014" name="Front. Microbiol.">
        <title>High frequency of phylogenetically diverse reductive dehalogenase-homologous genes in deep subseafloor sedimentary metagenomes.</title>
        <authorList>
            <person name="Kawai M."/>
            <person name="Futagami T."/>
            <person name="Toyoda A."/>
            <person name="Takaki Y."/>
            <person name="Nishi S."/>
            <person name="Hori S."/>
            <person name="Arai W."/>
            <person name="Tsubouchi T."/>
            <person name="Morono Y."/>
            <person name="Uchiyama I."/>
            <person name="Ito T."/>
            <person name="Fujiyama A."/>
            <person name="Inagaki F."/>
            <person name="Takami H."/>
        </authorList>
    </citation>
    <scope>NUCLEOTIDE SEQUENCE</scope>
    <source>
        <strain evidence="1">Expedition CK06-06</strain>
    </source>
</reference>
<accession>X1BU24</accession>
<dbReference type="AlphaFoldDB" id="X1BU24"/>
<protein>
    <submittedName>
        <fullName evidence="1">Uncharacterized protein</fullName>
    </submittedName>
</protein>
<organism evidence="1">
    <name type="scientific">marine sediment metagenome</name>
    <dbReference type="NCBI Taxonomy" id="412755"/>
    <lineage>
        <taxon>unclassified sequences</taxon>
        <taxon>metagenomes</taxon>
        <taxon>ecological metagenomes</taxon>
    </lineage>
</organism>
<dbReference type="EMBL" id="BART01027889">
    <property type="protein sequence ID" value="GAG98535.1"/>
    <property type="molecule type" value="Genomic_DNA"/>
</dbReference>
<comment type="caution">
    <text evidence="1">The sequence shown here is derived from an EMBL/GenBank/DDBJ whole genome shotgun (WGS) entry which is preliminary data.</text>
</comment>
<sequence>MFEGQIGKDLMINQGYVPSTCTLDPVIAGPLIMSEIRKQQNPCWGCNSDRSVCKGAEKRVEEK</sequence>
<name>X1BU24_9ZZZZ</name>